<comment type="caution">
    <text evidence="2">The sequence shown here is derived from an EMBL/GenBank/DDBJ whole genome shotgun (WGS) entry which is preliminary data.</text>
</comment>
<organism evidence="2 3">
    <name type="scientific">Phytophthora fragariae</name>
    <dbReference type="NCBI Taxonomy" id="53985"/>
    <lineage>
        <taxon>Eukaryota</taxon>
        <taxon>Sar</taxon>
        <taxon>Stramenopiles</taxon>
        <taxon>Oomycota</taxon>
        <taxon>Peronosporomycetes</taxon>
        <taxon>Peronosporales</taxon>
        <taxon>Peronosporaceae</taxon>
        <taxon>Phytophthora</taxon>
    </lineage>
</organism>
<gene>
    <name evidence="2" type="ORF">PF008_g26815</name>
</gene>
<sequence length="75" mass="7533">MSDTVLRLGLCASGMLAWTTALALNGSCQAPLRSCQSARACSRSSASVPLLPQKGATALRSQSAASGGRALSIPV</sequence>
<reference evidence="2 3" key="1">
    <citation type="submission" date="2018-09" db="EMBL/GenBank/DDBJ databases">
        <title>Genomic investigation of the strawberry pathogen Phytophthora fragariae indicates pathogenicity is determined by transcriptional variation in three key races.</title>
        <authorList>
            <person name="Adams T.M."/>
            <person name="Armitage A.D."/>
            <person name="Sobczyk M.K."/>
            <person name="Bates H.J."/>
            <person name="Dunwell J.M."/>
            <person name="Nellist C.F."/>
            <person name="Harrison R.J."/>
        </authorList>
    </citation>
    <scope>NUCLEOTIDE SEQUENCE [LARGE SCALE GENOMIC DNA]</scope>
    <source>
        <strain evidence="2 3">NOV-77</strain>
    </source>
</reference>
<dbReference type="Proteomes" id="UP000486351">
    <property type="component" value="Unassembled WGS sequence"/>
</dbReference>
<evidence type="ECO:0008006" key="4">
    <source>
        <dbReference type="Google" id="ProtNLM"/>
    </source>
</evidence>
<protein>
    <recommendedName>
        <fullName evidence="4">RxLR effector protein</fullName>
    </recommendedName>
</protein>
<feature type="signal peptide" evidence="1">
    <location>
        <begin position="1"/>
        <end position="23"/>
    </location>
</feature>
<evidence type="ECO:0000313" key="2">
    <source>
        <dbReference type="EMBL" id="KAE9285818.1"/>
    </source>
</evidence>
<proteinExistence type="predicted"/>
<evidence type="ECO:0000313" key="3">
    <source>
        <dbReference type="Proteomes" id="UP000486351"/>
    </source>
</evidence>
<keyword evidence="1" id="KW-0732">Signal</keyword>
<accession>A0A6G0QGN6</accession>
<evidence type="ECO:0000256" key="1">
    <source>
        <dbReference type="SAM" id="SignalP"/>
    </source>
</evidence>
<feature type="chain" id="PRO_5026106540" description="RxLR effector protein" evidence="1">
    <location>
        <begin position="24"/>
        <end position="75"/>
    </location>
</feature>
<dbReference type="AlphaFoldDB" id="A0A6G0QGN6"/>
<name>A0A6G0QGN6_9STRA</name>
<dbReference type="EMBL" id="QXFY01003370">
    <property type="protein sequence ID" value="KAE9285818.1"/>
    <property type="molecule type" value="Genomic_DNA"/>
</dbReference>